<reference evidence="2 3" key="1">
    <citation type="submission" date="2019-08" db="EMBL/GenBank/DDBJ databases">
        <title>Hyperibacter terrae gen. nov., sp. nov. and Hyperibacter viscosus sp. nov., two new members in the family Rhodospirillaceae isolated from the rhizosphere of Hypericum perforatum.</title>
        <authorList>
            <person name="Noviana Z."/>
        </authorList>
    </citation>
    <scope>NUCLEOTIDE SEQUENCE [LARGE SCALE GENOMIC DNA]</scope>
    <source>
        <strain evidence="2 3">R5959</strain>
    </source>
</reference>
<dbReference type="AlphaFoldDB" id="A0A5J6N1K3"/>
<evidence type="ECO:0000313" key="3">
    <source>
        <dbReference type="Proteomes" id="UP000325797"/>
    </source>
</evidence>
<keyword evidence="1" id="KW-1133">Transmembrane helix</keyword>
<name>A0A5J6N1K3_9PROT</name>
<feature type="transmembrane region" description="Helical" evidence="1">
    <location>
        <begin position="43"/>
        <end position="71"/>
    </location>
</feature>
<feature type="transmembrane region" description="Helical" evidence="1">
    <location>
        <begin position="83"/>
        <end position="107"/>
    </location>
</feature>
<keyword evidence="3" id="KW-1185">Reference proteome</keyword>
<feature type="transmembrane region" description="Helical" evidence="1">
    <location>
        <begin position="113"/>
        <end position="134"/>
    </location>
</feature>
<evidence type="ECO:0000313" key="2">
    <source>
        <dbReference type="EMBL" id="QEX23367.1"/>
    </source>
</evidence>
<accession>A0A5J6N1K3</accession>
<dbReference type="EMBL" id="CP042582">
    <property type="protein sequence ID" value="QEX23367.1"/>
    <property type="molecule type" value="Genomic_DNA"/>
</dbReference>
<organism evidence="2 3">
    <name type="scientific">Hypericibacter adhaerens</name>
    <dbReference type="NCBI Taxonomy" id="2602016"/>
    <lineage>
        <taxon>Bacteria</taxon>
        <taxon>Pseudomonadati</taxon>
        <taxon>Pseudomonadota</taxon>
        <taxon>Alphaproteobacteria</taxon>
        <taxon>Rhodospirillales</taxon>
        <taxon>Dongiaceae</taxon>
        <taxon>Hypericibacter</taxon>
    </lineage>
</organism>
<dbReference type="Proteomes" id="UP000325797">
    <property type="component" value="Chromosome"/>
</dbReference>
<keyword evidence="1" id="KW-0812">Transmembrane</keyword>
<dbReference type="KEGG" id="hadh:FRZ61_33050"/>
<protein>
    <submittedName>
        <fullName evidence="2">Uncharacterized protein</fullName>
    </submittedName>
</protein>
<gene>
    <name evidence="2" type="ORF">FRZ61_33050</name>
</gene>
<evidence type="ECO:0000256" key="1">
    <source>
        <dbReference type="SAM" id="Phobius"/>
    </source>
</evidence>
<sequence>MLNVLAKSDKPALDAAVAWIVRLLQQSERNEDDQRAQKQAVSLIYLLLGAIIGAGLATEQYVLVLLGAALALPPLLSKWARDFIADVGWLGVAGFVVGLGGWVWFIYCLGDKRFSLAALILPTVGMWGVGMFMLTRGMNRQKAKTAARQQ</sequence>
<proteinExistence type="predicted"/>
<keyword evidence="1" id="KW-0472">Membrane</keyword>